<keyword evidence="4" id="KW-1185">Reference proteome</keyword>
<dbReference type="SUPFAM" id="SSF58022">
    <property type="entry name" value="XRCC4, C-terminal oligomerization domain"/>
    <property type="match status" value="1"/>
</dbReference>
<accession>A0ABQ7GVR2</accession>
<gene>
    <name evidence="3" type="ORF">DUNSADRAFT_2326</name>
</gene>
<proteinExistence type="predicted"/>
<dbReference type="InterPro" id="IPR014751">
    <property type="entry name" value="XRCC4-like_C"/>
</dbReference>
<sequence>MESGRYLKSVLAEYVDEGGGQTVTELFLCCDWEEPDKGSFNLICADGVSAFQLQGARHPMESPFEEAQYLQLCYNALCRTKPDRKFDFKYAVQAHTGQLKLSFTFTFVGADGVGRQTSITRSLPPAPNPAATIRALMSFSFKENSLVKDLLDRGQADFGRLQRQLEDCQKDLRHHVEVNRSKEKELYTKFTLLLNSKAEKLKQLKEENTNLLAELTKWRPAQEEPGIDEGDLALQDTGETDEKAST</sequence>
<dbReference type="EMBL" id="MU069568">
    <property type="protein sequence ID" value="KAF5838701.1"/>
    <property type="molecule type" value="Genomic_DNA"/>
</dbReference>
<dbReference type="PANTHER" id="PTHR28559:SF1">
    <property type="entry name" value="DNA REPAIR PROTEIN XRCC4"/>
    <property type="match status" value="1"/>
</dbReference>
<evidence type="ECO:0000256" key="1">
    <source>
        <dbReference type="SAM" id="MobiDB-lite"/>
    </source>
</evidence>
<dbReference type="Gene3D" id="1.20.5.370">
    <property type="match status" value="1"/>
</dbReference>
<comment type="caution">
    <text evidence="3">The sequence shown here is derived from an EMBL/GenBank/DDBJ whole genome shotgun (WGS) entry which is preliminary data.</text>
</comment>
<evidence type="ECO:0000259" key="2">
    <source>
        <dbReference type="Pfam" id="PF21924"/>
    </source>
</evidence>
<protein>
    <recommendedName>
        <fullName evidence="2">XRCC4 coiled-coil domain-containing protein</fullName>
    </recommendedName>
</protein>
<organism evidence="3 4">
    <name type="scientific">Dunaliella salina</name>
    <name type="common">Green alga</name>
    <name type="synonym">Protococcus salinus</name>
    <dbReference type="NCBI Taxonomy" id="3046"/>
    <lineage>
        <taxon>Eukaryota</taxon>
        <taxon>Viridiplantae</taxon>
        <taxon>Chlorophyta</taxon>
        <taxon>core chlorophytes</taxon>
        <taxon>Chlorophyceae</taxon>
        <taxon>CS clade</taxon>
        <taxon>Chlamydomonadales</taxon>
        <taxon>Dunaliellaceae</taxon>
        <taxon>Dunaliella</taxon>
    </lineage>
</organism>
<dbReference type="InterPro" id="IPR053962">
    <property type="entry name" value="XRCC4_CC"/>
</dbReference>
<dbReference type="PANTHER" id="PTHR28559">
    <property type="entry name" value="DNA REPAIR PROTEIN XRCC4"/>
    <property type="match status" value="1"/>
</dbReference>
<feature type="region of interest" description="Disordered" evidence="1">
    <location>
        <begin position="216"/>
        <end position="246"/>
    </location>
</feature>
<reference evidence="3" key="1">
    <citation type="submission" date="2017-08" db="EMBL/GenBank/DDBJ databases">
        <authorList>
            <person name="Polle J.E."/>
            <person name="Barry K."/>
            <person name="Cushman J."/>
            <person name="Schmutz J."/>
            <person name="Tran D."/>
            <person name="Hathwaick L.T."/>
            <person name="Yim W.C."/>
            <person name="Jenkins J."/>
            <person name="Mckie-Krisberg Z.M."/>
            <person name="Prochnik S."/>
            <person name="Lindquist E."/>
            <person name="Dockter R.B."/>
            <person name="Adam C."/>
            <person name="Molina H."/>
            <person name="Bunkerborg J."/>
            <person name="Jin E."/>
            <person name="Buchheim M."/>
            <person name="Magnuson J."/>
        </authorList>
    </citation>
    <scope>NUCLEOTIDE SEQUENCE</scope>
    <source>
        <strain evidence="3">CCAP 19/18</strain>
    </source>
</reference>
<dbReference type="InterPro" id="IPR010585">
    <property type="entry name" value="DNA_repair_prot_XRCC4"/>
</dbReference>
<dbReference type="Proteomes" id="UP000815325">
    <property type="component" value="Unassembled WGS sequence"/>
</dbReference>
<feature type="domain" description="XRCC4 coiled-coil" evidence="2">
    <location>
        <begin position="128"/>
        <end position="204"/>
    </location>
</feature>
<evidence type="ECO:0000313" key="3">
    <source>
        <dbReference type="EMBL" id="KAF5838701.1"/>
    </source>
</evidence>
<evidence type="ECO:0000313" key="4">
    <source>
        <dbReference type="Proteomes" id="UP000815325"/>
    </source>
</evidence>
<dbReference type="Pfam" id="PF21924">
    <property type="entry name" value="XRCC4_CC"/>
    <property type="match status" value="1"/>
</dbReference>
<name>A0ABQ7GVR2_DUNSA</name>